<dbReference type="InterPro" id="IPR043504">
    <property type="entry name" value="Peptidase_S1_PA_chymotrypsin"/>
</dbReference>
<dbReference type="EMBL" id="CH963719">
    <property type="protein sequence ID" value="KRF97470.1"/>
    <property type="molecule type" value="Genomic_DNA"/>
</dbReference>
<evidence type="ECO:0000256" key="3">
    <source>
        <dbReference type="ARBA" id="ARBA00022525"/>
    </source>
</evidence>
<keyword evidence="4" id="KW-0645">Protease</keyword>
<dbReference type="Proteomes" id="UP000007798">
    <property type="component" value="Unassembled WGS sequence"/>
</dbReference>
<dbReference type="PRINTS" id="PR00722">
    <property type="entry name" value="CHYMOTRYPSIN"/>
</dbReference>
<evidence type="ECO:0000313" key="14">
    <source>
        <dbReference type="EMBL" id="KRF97470.1"/>
    </source>
</evidence>
<keyword evidence="8" id="KW-0865">Zymogen</keyword>
<name>A0A0Q9WX94_DROWI</name>
<dbReference type="FunFam" id="2.40.10.10:FF:000054">
    <property type="entry name" value="Complement C1r subcomponent"/>
    <property type="match status" value="1"/>
</dbReference>
<comment type="catalytic activity">
    <reaction evidence="11">
        <text>Preferential cleavage: Arg-|-Xaa, Lys-|-Xaa.</text>
        <dbReference type="EC" id="3.4.21.4"/>
    </reaction>
</comment>
<dbReference type="InterPro" id="IPR001314">
    <property type="entry name" value="Peptidase_S1A"/>
</dbReference>
<dbReference type="GO" id="GO:0006508">
    <property type="term" value="P:proteolysis"/>
    <property type="evidence" value="ECO:0007669"/>
    <property type="project" value="UniProtKB-KW"/>
</dbReference>
<evidence type="ECO:0000256" key="7">
    <source>
        <dbReference type="ARBA" id="ARBA00022825"/>
    </source>
</evidence>
<keyword evidence="9" id="KW-1015">Disulfide bond</keyword>
<comment type="similarity">
    <text evidence="2">Belongs to the peptidase S1 family.</text>
</comment>
<evidence type="ECO:0000256" key="5">
    <source>
        <dbReference type="ARBA" id="ARBA00022729"/>
    </source>
</evidence>
<keyword evidence="10" id="KW-0325">Glycoprotein</keyword>
<evidence type="ECO:0000256" key="1">
    <source>
        <dbReference type="ARBA" id="ARBA00004239"/>
    </source>
</evidence>
<dbReference type="Gene3D" id="2.40.10.10">
    <property type="entry name" value="Trypsin-like serine proteases"/>
    <property type="match status" value="2"/>
</dbReference>
<keyword evidence="15" id="KW-1185">Reference proteome</keyword>
<sequence>MVLTAAHCIWGVQPSQMEAIVGGNDYMAANNDWYKIAQFINHPQYIHKKLDYDIGLIRLSRPVRLGGPVQKILLADSDAKYPAGSTAIVSGYGAINYHYDKQSFLRYAQVPVWSEEDCHQKFSTITKRNICAGTSGRVGNCQGDSGGPLTVGDRLYGVVSWGYQCGKPGPIVYSYVPAYRSWIYENSHI</sequence>
<dbReference type="InterPro" id="IPR001254">
    <property type="entry name" value="Trypsin_dom"/>
</dbReference>
<dbReference type="PANTHER" id="PTHR24276">
    <property type="entry name" value="POLYSERASE-RELATED"/>
    <property type="match status" value="1"/>
</dbReference>
<dbReference type="STRING" id="7260.A0A0Q9WX94"/>
<keyword evidence="5" id="KW-0732">Signal</keyword>
<dbReference type="InterPro" id="IPR050430">
    <property type="entry name" value="Peptidase_S1"/>
</dbReference>
<protein>
    <recommendedName>
        <fullName evidence="12">trypsin</fullName>
        <ecNumber evidence="12">3.4.21.4</ecNumber>
    </recommendedName>
</protein>
<dbReference type="PANTHER" id="PTHR24276:SF91">
    <property type="entry name" value="AT26814P-RELATED"/>
    <property type="match status" value="1"/>
</dbReference>
<gene>
    <name evidence="14" type="primary">Dwil\GK27704</name>
    <name evidence="14" type="ORF">Dwil_GK27704</name>
</gene>
<comment type="subcellular location">
    <subcellularLocation>
        <location evidence="1">Secreted</location>
        <location evidence="1">Extracellular space</location>
    </subcellularLocation>
</comment>
<keyword evidence="3" id="KW-0964">Secreted</keyword>
<dbReference type="SMR" id="A0A0Q9WX94"/>
<evidence type="ECO:0000256" key="12">
    <source>
        <dbReference type="ARBA" id="ARBA00038868"/>
    </source>
</evidence>
<evidence type="ECO:0000259" key="13">
    <source>
        <dbReference type="PROSITE" id="PS50240"/>
    </source>
</evidence>
<dbReference type="GO" id="GO:0004252">
    <property type="term" value="F:serine-type endopeptidase activity"/>
    <property type="evidence" value="ECO:0007669"/>
    <property type="project" value="UniProtKB-EC"/>
</dbReference>
<dbReference type="AlphaFoldDB" id="A0A0Q9WX94"/>
<evidence type="ECO:0000256" key="8">
    <source>
        <dbReference type="ARBA" id="ARBA00023145"/>
    </source>
</evidence>
<evidence type="ECO:0000256" key="11">
    <source>
        <dbReference type="ARBA" id="ARBA00036320"/>
    </source>
</evidence>
<dbReference type="Pfam" id="PF00089">
    <property type="entry name" value="Trypsin"/>
    <property type="match status" value="1"/>
</dbReference>
<keyword evidence="7" id="KW-0720">Serine protease</keyword>
<dbReference type="InParanoid" id="A0A0Q9WX94"/>
<dbReference type="PROSITE" id="PS50240">
    <property type="entry name" value="TRYPSIN_DOM"/>
    <property type="match status" value="1"/>
</dbReference>
<feature type="domain" description="Peptidase S1" evidence="13">
    <location>
        <begin position="1"/>
        <end position="188"/>
    </location>
</feature>
<dbReference type="SMART" id="SM00020">
    <property type="entry name" value="Tryp_SPc"/>
    <property type="match status" value="1"/>
</dbReference>
<dbReference type="OrthoDB" id="10012881at2759"/>
<evidence type="ECO:0000313" key="15">
    <source>
        <dbReference type="Proteomes" id="UP000007798"/>
    </source>
</evidence>
<proteinExistence type="inferred from homology"/>
<evidence type="ECO:0000256" key="4">
    <source>
        <dbReference type="ARBA" id="ARBA00022670"/>
    </source>
</evidence>
<evidence type="ECO:0000256" key="10">
    <source>
        <dbReference type="ARBA" id="ARBA00023180"/>
    </source>
</evidence>
<evidence type="ECO:0000256" key="2">
    <source>
        <dbReference type="ARBA" id="ARBA00007664"/>
    </source>
</evidence>
<accession>A0A0Q9WX94</accession>
<dbReference type="EC" id="3.4.21.4" evidence="12"/>
<dbReference type="PROSITE" id="PS00134">
    <property type="entry name" value="TRYPSIN_HIS"/>
    <property type="match status" value="1"/>
</dbReference>
<keyword evidence="6" id="KW-0378">Hydrolase</keyword>
<evidence type="ECO:0000256" key="9">
    <source>
        <dbReference type="ARBA" id="ARBA00023157"/>
    </source>
</evidence>
<dbReference type="InterPro" id="IPR009003">
    <property type="entry name" value="Peptidase_S1_PA"/>
</dbReference>
<dbReference type="GO" id="GO:0005576">
    <property type="term" value="C:extracellular region"/>
    <property type="evidence" value="ECO:0007669"/>
    <property type="project" value="UniProtKB-SubCell"/>
</dbReference>
<dbReference type="InterPro" id="IPR018114">
    <property type="entry name" value="TRYPSIN_HIS"/>
</dbReference>
<reference evidence="14 15" key="1">
    <citation type="journal article" date="2007" name="Nature">
        <title>Evolution of genes and genomes on the Drosophila phylogeny.</title>
        <authorList>
            <consortium name="Drosophila 12 Genomes Consortium"/>
            <person name="Clark A.G."/>
            <person name="Eisen M.B."/>
            <person name="Smith D.R."/>
            <person name="Bergman C.M."/>
            <person name="Oliver B."/>
            <person name="Markow T.A."/>
            <person name="Kaufman T.C."/>
            <person name="Kellis M."/>
            <person name="Gelbart W."/>
            <person name="Iyer V.N."/>
            <person name="Pollard D.A."/>
            <person name="Sackton T.B."/>
            <person name="Larracuente A.M."/>
            <person name="Singh N.D."/>
            <person name="Abad J.P."/>
            <person name="Abt D.N."/>
            <person name="Adryan B."/>
            <person name="Aguade M."/>
            <person name="Akashi H."/>
            <person name="Anderson W.W."/>
            <person name="Aquadro C.F."/>
            <person name="Ardell D.H."/>
            <person name="Arguello R."/>
            <person name="Artieri C.G."/>
            <person name="Barbash D.A."/>
            <person name="Barker D."/>
            <person name="Barsanti P."/>
            <person name="Batterham P."/>
            <person name="Batzoglou S."/>
            <person name="Begun D."/>
            <person name="Bhutkar A."/>
            <person name="Blanco E."/>
            <person name="Bosak S.A."/>
            <person name="Bradley R.K."/>
            <person name="Brand A.D."/>
            <person name="Brent M.R."/>
            <person name="Brooks A.N."/>
            <person name="Brown R.H."/>
            <person name="Butlin R.K."/>
            <person name="Caggese C."/>
            <person name="Calvi B.R."/>
            <person name="Bernardo de Carvalho A."/>
            <person name="Caspi A."/>
            <person name="Castrezana S."/>
            <person name="Celniker S.E."/>
            <person name="Chang J.L."/>
            <person name="Chapple C."/>
            <person name="Chatterji S."/>
            <person name="Chinwalla A."/>
            <person name="Civetta A."/>
            <person name="Clifton S.W."/>
            <person name="Comeron J.M."/>
            <person name="Costello J.C."/>
            <person name="Coyne J.A."/>
            <person name="Daub J."/>
            <person name="David R.G."/>
            <person name="Delcher A.L."/>
            <person name="Delehaunty K."/>
            <person name="Do C.B."/>
            <person name="Ebling H."/>
            <person name="Edwards K."/>
            <person name="Eickbush T."/>
            <person name="Evans J.D."/>
            <person name="Filipski A."/>
            <person name="Findeiss S."/>
            <person name="Freyhult E."/>
            <person name="Fulton L."/>
            <person name="Fulton R."/>
            <person name="Garcia A.C."/>
            <person name="Gardiner A."/>
            <person name="Garfield D.A."/>
            <person name="Garvin B.E."/>
            <person name="Gibson G."/>
            <person name="Gilbert D."/>
            <person name="Gnerre S."/>
            <person name="Godfrey J."/>
            <person name="Good R."/>
            <person name="Gotea V."/>
            <person name="Gravely B."/>
            <person name="Greenberg A.J."/>
            <person name="Griffiths-Jones S."/>
            <person name="Gross S."/>
            <person name="Guigo R."/>
            <person name="Gustafson E.A."/>
            <person name="Haerty W."/>
            <person name="Hahn M.W."/>
            <person name="Halligan D.L."/>
            <person name="Halpern A.L."/>
            <person name="Halter G.M."/>
            <person name="Han M.V."/>
            <person name="Heger A."/>
            <person name="Hillier L."/>
            <person name="Hinrichs A.S."/>
            <person name="Holmes I."/>
            <person name="Hoskins R.A."/>
            <person name="Hubisz M.J."/>
            <person name="Hultmark D."/>
            <person name="Huntley M.A."/>
            <person name="Jaffe D.B."/>
            <person name="Jagadeeshan S."/>
            <person name="Jeck W.R."/>
            <person name="Johnson J."/>
            <person name="Jones C.D."/>
            <person name="Jordan W.C."/>
            <person name="Karpen G.H."/>
            <person name="Kataoka E."/>
            <person name="Keightley P.D."/>
            <person name="Kheradpour P."/>
            <person name="Kirkness E.F."/>
            <person name="Koerich L.B."/>
            <person name="Kristiansen K."/>
            <person name="Kudrna D."/>
            <person name="Kulathinal R.J."/>
            <person name="Kumar S."/>
            <person name="Kwok R."/>
            <person name="Lander E."/>
            <person name="Langley C.H."/>
            <person name="Lapoint R."/>
            <person name="Lazzaro B.P."/>
            <person name="Lee S.J."/>
            <person name="Levesque L."/>
            <person name="Li R."/>
            <person name="Lin C.F."/>
            <person name="Lin M.F."/>
            <person name="Lindblad-Toh K."/>
            <person name="Llopart A."/>
            <person name="Long M."/>
            <person name="Low L."/>
            <person name="Lozovsky E."/>
            <person name="Lu J."/>
            <person name="Luo M."/>
            <person name="Machado C.A."/>
            <person name="Makalowski W."/>
            <person name="Marzo M."/>
            <person name="Matsuda M."/>
            <person name="Matzkin L."/>
            <person name="McAllister B."/>
            <person name="McBride C.S."/>
            <person name="McKernan B."/>
            <person name="McKernan K."/>
            <person name="Mendez-Lago M."/>
            <person name="Minx P."/>
            <person name="Mollenhauer M.U."/>
            <person name="Montooth K."/>
            <person name="Mount S.M."/>
            <person name="Mu X."/>
            <person name="Myers E."/>
            <person name="Negre B."/>
            <person name="Newfeld S."/>
            <person name="Nielsen R."/>
            <person name="Noor M.A."/>
            <person name="O'Grady P."/>
            <person name="Pachter L."/>
            <person name="Papaceit M."/>
            <person name="Parisi M.J."/>
            <person name="Parisi M."/>
            <person name="Parts L."/>
            <person name="Pedersen J.S."/>
            <person name="Pesole G."/>
            <person name="Phillippy A.M."/>
            <person name="Ponting C.P."/>
            <person name="Pop M."/>
            <person name="Porcelli D."/>
            <person name="Powell J.R."/>
            <person name="Prohaska S."/>
            <person name="Pruitt K."/>
            <person name="Puig M."/>
            <person name="Quesneville H."/>
            <person name="Ram K.R."/>
            <person name="Rand D."/>
            <person name="Rasmussen M.D."/>
            <person name="Reed L.K."/>
            <person name="Reenan R."/>
            <person name="Reily A."/>
            <person name="Remington K.A."/>
            <person name="Rieger T.T."/>
            <person name="Ritchie M.G."/>
            <person name="Robin C."/>
            <person name="Rogers Y.H."/>
            <person name="Rohde C."/>
            <person name="Rozas J."/>
            <person name="Rubenfield M.J."/>
            <person name="Ruiz A."/>
            <person name="Russo S."/>
            <person name="Salzberg S.L."/>
            <person name="Sanchez-Gracia A."/>
            <person name="Saranga D.J."/>
            <person name="Sato H."/>
            <person name="Schaeffer S.W."/>
            <person name="Schatz M.C."/>
            <person name="Schlenke T."/>
            <person name="Schwartz R."/>
            <person name="Segarra C."/>
            <person name="Singh R.S."/>
            <person name="Sirot L."/>
            <person name="Sirota M."/>
            <person name="Sisneros N.B."/>
            <person name="Smith C.D."/>
            <person name="Smith T.F."/>
            <person name="Spieth J."/>
            <person name="Stage D.E."/>
            <person name="Stark A."/>
            <person name="Stephan W."/>
            <person name="Strausberg R.L."/>
            <person name="Strempel S."/>
            <person name="Sturgill D."/>
            <person name="Sutton G."/>
            <person name="Sutton G.G."/>
            <person name="Tao W."/>
            <person name="Teichmann S."/>
            <person name="Tobari Y.N."/>
            <person name="Tomimura Y."/>
            <person name="Tsolas J.M."/>
            <person name="Valente V.L."/>
            <person name="Venter E."/>
            <person name="Venter J.C."/>
            <person name="Vicario S."/>
            <person name="Vieira F.G."/>
            <person name="Vilella A.J."/>
            <person name="Villasante A."/>
            <person name="Walenz B."/>
            <person name="Wang J."/>
            <person name="Wasserman M."/>
            <person name="Watts T."/>
            <person name="Wilson D."/>
            <person name="Wilson R.K."/>
            <person name="Wing R.A."/>
            <person name="Wolfner M.F."/>
            <person name="Wong A."/>
            <person name="Wong G.K."/>
            <person name="Wu C.I."/>
            <person name="Wu G."/>
            <person name="Yamamoto D."/>
            <person name="Yang H.P."/>
            <person name="Yang S.P."/>
            <person name="Yorke J.A."/>
            <person name="Yoshida K."/>
            <person name="Zdobnov E."/>
            <person name="Zhang P."/>
            <person name="Zhang Y."/>
            <person name="Zimin A.V."/>
            <person name="Baldwin J."/>
            <person name="Abdouelleil A."/>
            <person name="Abdulkadir J."/>
            <person name="Abebe A."/>
            <person name="Abera B."/>
            <person name="Abreu J."/>
            <person name="Acer S.C."/>
            <person name="Aftuck L."/>
            <person name="Alexander A."/>
            <person name="An P."/>
            <person name="Anderson E."/>
            <person name="Anderson S."/>
            <person name="Arachi H."/>
            <person name="Azer M."/>
            <person name="Bachantsang P."/>
            <person name="Barry A."/>
            <person name="Bayul T."/>
            <person name="Berlin A."/>
            <person name="Bessette D."/>
            <person name="Bloom T."/>
            <person name="Blye J."/>
            <person name="Boguslavskiy L."/>
            <person name="Bonnet C."/>
            <person name="Boukhgalter B."/>
            <person name="Bourzgui I."/>
            <person name="Brown A."/>
            <person name="Cahill P."/>
            <person name="Channer S."/>
            <person name="Cheshatsang Y."/>
            <person name="Chuda L."/>
            <person name="Citroen M."/>
            <person name="Collymore A."/>
            <person name="Cooke P."/>
            <person name="Costello M."/>
            <person name="D'Aco K."/>
            <person name="Daza R."/>
            <person name="De Haan G."/>
            <person name="DeGray S."/>
            <person name="DeMaso C."/>
            <person name="Dhargay N."/>
            <person name="Dooley K."/>
            <person name="Dooley E."/>
            <person name="Doricent M."/>
            <person name="Dorje P."/>
            <person name="Dorjee K."/>
            <person name="Dupes A."/>
            <person name="Elong R."/>
            <person name="Falk J."/>
            <person name="Farina A."/>
            <person name="Faro S."/>
            <person name="Ferguson D."/>
            <person name="Fisher S."/>
            <person name="Foley C.D."/>
            <person name="Franke A."/>
            <person name="Friedrich D."/>
            <person name="Gadbois L."/>
            <person name="Gearin G."/>
            <person name="Gearin C.R."/>
            <person name="Giannoukos G."/>
            <person name="Goode T."/>
            <person name="Graham J."/>
            <person name="Grandbois E."/>
            <person name="Grewal S."/>
            <person name="Gyaltsen K."/>
            <person name="Hafez N."/>
            <person name="Hagos B."/>
            <person name="Hall J."/>
            <person name="Henson C."/>
            <person name="Hollinger A."/>
            <person name="Honan T."/>
            <person name="Huard M.D."/>
            <person name="Hughes L."/>
            <person name="Hurhula B."/>
            <person name="Husby M.E."/>
            <person name="Kamat A."/>
            <person name="Kanga B."/>
            <person name="Kashin S."/>
            <person name="Khazanovich D."/>
            <person name="Kisner P."/>
            <person name="Lance K."/>
            <person name="Lara M."/>
            <person name="Lee W."/>
            <person name="Lennon N."/>
            <person name="Letendre F."/>
            <person name="LeVine R."/>
            <person name="Lipovsky A."/>
            <person name="Liu X."/>
            <person name="Liu J."/>
            <person name="Liu S."/>
            <person name="Lokyitsang T."/>
            <person name="Lokyitsang Y."/>
            <person name="Lubonja R."/>
            <person name="Lui A."/>
            <person name="MacDonald P."/>
            <person name="Magnisalis V."/>
            <person name="Maru K."/>
            <person name="Matthews C."/>
            <person name="McCusker W."/>
            <person name="McDonough S."/>
            <person name="Mehta T."/>
            <person name="Meldrim J."/>
            <person name="Meneus L."/>
            <person name="Mihai O."/>
            <person name="Mihalev A."/>
            <person name="Mihova T."/>
            <person name="Mittelman R."/>
            <person name="Mlenga V."/>
            <person name="Montmayeur A."/>
            <person name="Mulrain L."/>
            <person name="Navidi A."/>
            <person name="Naylor J."/>
            <person name="Negash T."/>
            <person name="Nguyen T."/>
            <person name="Nguyen N."/>
            <person name="Nicol R."/>
            <person name="Norbu C."/>
            <person name="Norbu N."/>
            <person name="Novod N."/>
            <person name="O'Neill B."/>
            <person name="Osman S."/>
            <person name="Markiewicz E."/>
            <person name="Oyono O.L."/>
            <person name="Patti C."/>
            <person name="Phunkhang P."/>
            <person name="Pierre F."/>
            <person name="Priest M."/>
            <person name="Raghuraman S."/>
            <person name="Rege F."/>
            <person name="Reyes R."/>
            <person name="Rise C."/>
            <person name="Rogov P."/>
            <person name="Ross K."/>
            <person name="Ryan E."/>
            <person name="Settipalli S."/>
            <person name="Shea T."/>
            <person name="Sherpa N."/>
            <person name="Shi L."/>
            <person name="Shih D."/>
            <person name="Sparrow T."/>
            <person name="Spaulding J."/>
            <person name="Stalker J."/>
            <person name="Stange-Thomann N."/>
            <person name="Stavropoulos S."/>
            <person name="Stone C."/>
            <person name="Strader C."/>
            <person name="Tesfaye S."/>
            <person name="Thomson T."/>
            <person name="Thoulutsang Y."/>
            <person name="Thoulutsang D."/>
            <person name="Topham K."/>
            <person name="Topping I."/>
            <person name="Tsamla T."/>
            <person name="Vassiliev H."/>
            <person name="Vo A."/>
            <person name="Wangchuk T."/>
            <person name="Wangdi T."/>
            <person name="Weiand M."/>
            <person name="Wilkinson J."/>
            <person name="Wilson A."/>
            <person name="Yadav S."/>
            <person name="Young G."/>
            <person name="Yu Q."/>
            <person name="Zembek L."/>
            <person name="Zhong D."/>
            <person name="Zimmer A."/>
            <person name="Zwirko Z."/>
            <person name="Jaffe D.B."/>
            <person name="Alvarez P."/>
            <person name="Brockman W."/>
            <person name="Butler J."/>
            <person name="Chin C."/>
            <person name="Gnerre S."/>
            <person name="Grabherr M."/>
            <person name="Kleber M."/>
            <person name="Mauceli E."/>
            <person name="MacCallum I."/>
        </authorList>
    </citation>
    <scope>NUCLEOTIDE SEQUENCE [LARGE SCALE GENOMIC DNA]</scope>
    <source>
        <strain evidence="15">Tucson 14030-0811.24</strain>
    </source>
</reference>
<dbReference type="SUPFAM" id="SSF50494">
    <property type="entry name" value="Trypsin-like serine proteases"/>
    <property type="match status" value="1"/>
</dbReference>
<organism evidence="14 15">
    <name type="scientific">Drosophila willistoni</name>
    <name type="common">Fruit fly</name>
    <dbReference type="NCBI Taxonomy" id="7260"/>
    <lineage>
        <taxon>Eukaryota</taxon>
        <taxon>Metazoa</taxon>
        <taxon>Ecdysozoa</taxon>
        <taxon>Arthropoda</taxon>
        <taxon>Hexapoda</taxon>
        <taxon>Insecta</taxon>
        <taxon>Pterygota</taxon>
        <taxon>Neoptera</taxon>
        <taxon>Endopterygota</taxon>
        <taxon>Diptera</taxon>
        <taxon>Brachycera</taxon>
        <taxon>Muscomorpha</taxon>
        <taxon>Ephydroidea</taxon>
        <taxon>Drosophilidae</taxon>
        <taxon>Drosophila</taxon>
        <taxon>Sophophora</taxon>
    </lineage>
</organism>
<evidence type="ECO:0000256" key="6">
    <source>
        <dbReference type="ARBA" id="ARBA00022801"/>
    </source>
</evidence>
<dbReference type="CDD" id="cd00190">
    <property type="entry name" value="Tryp_SPc"/>
    <property type="match status" value="1"/>
</dbReference>